<comment type="function">
    <text evidence="4">Required for maturation of urease via the functional incorporation of the urease nickel metallocenter.</text>
</comment>
<name>A0A9E2KN60_9GAMM</name>
<dbReference type="Proteomes" id="UP000824150">
    <property type="component" value="Unassembled WGS sequence"/>
</dbReference>
<dbReference type="AlphaFoldDB" id="A0A9E2KN60"/>
<dbReference type="PANTHER" id="PTHR33643:SF1">
    <property type="entry name" value="UREASE ACCESSORY PROTEIN D"/>
    <property type="match status" value="1"/>
</dbReference>
<keyword evidence="2 4" id="KW-0996">Nickel insertion</keyword>
<reference evidence="5" key="2">
    <citation type="submission" date="2021-04" db="EMBL/GenBank/DDBJ databases">
        <authorList>
            <person name="Gilroy R."/>
        </authorList>
    </citation>
    <scope>NUCLEOTIDE SEQUENCE</scope>
    <source>
        <strain evidence="5">687</strain>
    </source>
</reference>
<evidence type="ECO:0000313" key="5">
    <source>
        <dbReference type="EMBL" id="MBU3826531.1"/>
    </source>
</evidence>
<dbReference type="EMBL" id="JAHLFG010000036">
    <property type="protein sequence ID" value="MBU3826531.1"/>
    <property type="molecule type" value="Genomic_DNA"/>
</dbReference>
<comment type="caution">
    <text evidence="5">The sequence shown here is derived from an EMBL/GenBank/DDBJ whole genome shotgun (WGS) entry which is preliminary data.</text>
</comment>
<evidence type="ECO:0000256" key="3">
    <source>
        <dbReference type="ARBA" id="ARBA00023186"/>
    </source>
</evidence>
<comment type="subcellular location">
    <subcellularLocation>
        <location evidence="4">Cytoplasm</location>
    </subcellularLocation>
</comment>
<reference evidence="5" key="1">
    <citation type="journal article" date="2021" name="PeerJ">
        <title>Extensive microbial diversity within the chicken gut microbiome revealed by metagenomics and culture.</title>
        <authorList>
            <person name="Gilroy R."/>
            <person name="Ravi A."/>
            <person name="Getino M."/>
            <person name="Pursley I."/>
            <person name="Horton D.L."/>
            <person name="Alikhan N.F."/>
            <person name="Baker D."/>
            <person name="Gharbi K."/>
            <person name="Hall N."/>
            <person name="Watson M."/>
            <person name="Adriaenssens E.M."/>
            <person name="Foster-Nyarko E."/>
            <person name="Jarju S."/>
            <person name="Secka A."/>
            <person name="Antonio M."/>
            <person name="Oren A."/>
            <person name="Chaudhuri R.R."/>
            <person name="La Ragione R."/>
            <person name="Hildebrand F."/>
            <person name="Pallen M.J."/>
        </authorList>
    </citation>
    <scope>NUCLEOTIDE SEQUENCE</scope>
    <source>
        <strain evidence="5">687</strain>
    </source>
</reference>
<accession>A0A9E2KN60</accession>
<dbReference type="GO" id="GO:0005737">
    <property type="term" value="C:cytoplasm"/>
    <property type="evidence" value="ECO:0007669"/>
    <property type="project" value="UniProtKB-SubCell"/>
</dbReference>
<sequence>MNSYVATLPSKASARRWEAALDLSFAPVAGRTALTCSQSQGPLRVLHLFYPETCAGVQPAECCLLHPPGGLVSGDKLRFNLEAQAGARVIITSPSATKFYRSDGTSPQCQEVMLKLQAAQMAYLPQETLFYRGAQAQQKLTVQVDAHSTFLSAEIFMLGRIGCGECFDEGWVDLTTTICREGQALLHERLRVNDEPFLRCSLPGLNGQALGLNLYLLLPSSAPHSTCLEHISESLKTCCERANNHGKLIAGVSVRLGLLCLRALSNHISALQDLELSCLQQIFPACMGRPFTQPRIWQT</sequence>
<dbReference type="Pfam" id="PF01774">
    <property type="entry name" value="UreD"/>
    <property type="match status" value="1"/>
</dbReference>
<dbReference type="GO" id="GO:0016151">
    <property type="term" value="F:nickel cation binding"/>
    <property type="evidence" value="ECO:0007669"/>
    <property type="project" value="UniProtKB-UniRule"/>
</dbReference>
<dbReference type="InterPro" id="IPR002669">
    <property type="entry name" value="UreD"/>
</dbReference>
<evidence type="ECO:0000313" key="6">
    <source>
        <dbReference type="Proteomes" id="UP000824150"/>
    </source>
</evidence>
<keyword evidence="3 4" id="KW-0143">Chaperone</keyword>
<evidence type="ECO:0000256" key="2">
    <source>
        <dbReference type="ARBA" id="ARBA00022988"/>
    </source>
</evidence>
<evidence type="ECO:0000256" key="4">
    <source>
        <dbReference type="HAMAP-Rule" id="MF_01384"/>
    </source>
</evidence>
<gene>
    <name evidence="4" type="primary">ureD</name>
    <name evidence="5" type="ORF">IAA31_03465</name>
</gene>
<protein>
    <recommendedName>
        <fullName evidence="4">Urease accessory protein UreD</fullName>
    </recommendedName>
</protein>
<organism evidence="5 6">
    <name type="scientific">Candidatus Anaerobiospirillum merdipullorum</name>
    <dbReference type="NCBI Taxonomy" id="2838450"/>
    <lineage>
        <taxon>Bacteria</taxon>
        <taxon>Pseudomonadati</taxon>
        <taxon>Pseudomonadota</taxon>
        <taxon>Gammaproteobacteria</taxon>
        <taxon>Aeromonadales</taxon>
        <taxon>Succinivibrionaceae</taxon>
        <taxon>Anaerobiospirillum</taxon>
    </lineage>
</organism>
<keyword evidence="4" id="KW-0963">Cytoplasm</keyword>
<comment type="similarity">
    <text evidence="1 4">Belongs to the UreD family.</text>
</comment>
<comment type="subunit">
    <text evidence="4">UreD, UreF and UreG form a complex that acts as a GTP-hydrolysis-dependent molecular chaperone, activating the urease apoprotein by helping to assemble the nickel containing metallocenter of UreC. The UreE protein probably delivers the nickel.</text>
</comment>
<proteinExistence type="inferred from homology"/>
<dbReference type="HAMAP" id="MF_01384">
    <property type="entry name" value="UreD"/>
    <property type="match status" value="1"/>
</dbReference>
<evidence type="ECO:0000256" key="1">
    <source>
        <dbReference type="ARBA" id="ARBA00007177"/>
    </source>
</evidence>
<dbReference type="PANTHER" id="PTHR33643">
    <property type="entry name" value="UREASE ACCESSORY PROTEIN D"/>
    <property type="match status" value="1"/>
</dbReference>